<evidence type="ECO:0000256" key="2">
    <source>
        <dbReference type="ARBA" id="ARBA00010735"/>
    </source>
</evidence>
<evidence type="ECO:0000256" key="9">
    <source>
        <dbReference type="SAM" id="Phobius"/>
    </source>
</evidence>
<evidence type="ECO:0000313" key="10">
    <source>
        <dbReference type="EMBL" id="HJB12056.1"/>
    </source>
</evidence>
<feature type="transmembrane region" description="Helical" evidence="9">
    <location>
        <begin position="32"/>
        <end position="54"/>
    </location>
</feature>
<evidence type="ECO:0000256" key="4">
    <source>
        <dbReference type="ARBA" id="ARBA00022475"/>
    </source>
</evidence>
<keyword evidence="4" id="KW-1003">Cell membrane</keyword>
<evidence type="ECO:0000256" key="6">
    <source>
        <dbReference type="ARBA" id="ARBA00022989"/>
    </source>
</evidence>
<evidence type="ECO:0000256" key="5">
    <source>
        <dbReference type="ARBA" id="ARBA00022692"/>
    </source>
</evidence>
<feature type="region of interest" description="Disordered" evidence="8">
    <location>
        <begin position="1"/>
        <end position="22"/>
    </location>
</feature>
<protein>
    <submittedName>
        <fullName evidence="10">AzlC family ABC transporter permease</fullName>
    </submittedName>
</protein>
<feature type="region of interest" description="Disordered" evidence="8">
    <location>
        <begin position="240"/>
        <end position="265"/>
    </location>
</feature>
<dbReference type="Proteomes" id="UP000823823">
    <property type="component" value="Unassembled WGS sequence"/>
</dbReference>
<keyword evidence="7 9" id="KW-0472">Membrane</keyword>
<sequence>MATASSSASGDRDLSPADVDPAPLRSIRRTGLSIGVATGLYGISYGALATAAGLDVWQAMVLSAVMFTGGSQFAFVGVISGGGSAIGAALAALLLGVRNTLYGLTLAPVLPRGGWRGALRAQLTIDESAALAASGTSAEAKRTGFWAAGVWVYVFWNLFSLLGALAGQYIADPGAWGLDAAAAAAFLALLWPRLRRADAVAIAVAAAFVALLTTPVLPSGLPVLAAALVAAVAGLLPRRPGAGPDGPPGPSAPSGTGAGAAEEVR</sequence>
<dbReference type="AlphaFoldDB" id="A0A9D2LGB3"/>
<reference evidence="10" key="1">
    <citation type="journal article" date="2021" name="PeerJ">
        <title>Extensive microbial diversity within the chicken gut microbiome revealed by metagenomics and culture.</title>
        <authorList>
            <person name="Gilroy R."/>
            <person name="Ravi A."/>
            <person name="Getino M."/>
            <person name="Pursley I."/>
            <person name="Horton D.L."/>
            <person name="Alikhan N.F."/>
            <person name="Baker D."/>
            <person name="Gharbi K."/>
            <person name="Hall N."/>
            <person name="Watson M."/>
            <person name="Adriaenssens E.M."/>
            <person name="Foster-Nyarko E."/>
            <person name="Jarju S."/>
            <person name="Secka A."/>
            <person name="Antonio M."/>
            <person name="Oren A."/>
            <person name="Chaudhuri R.R."/>
            <person name="La Ragione R."/>
            <person name="Hildebrand F."/>
            <person name="Pallen M.J."/>
        </authorList>
    </citation>
    <scope>NUCLEOTIDE SEQUENCE</scope>
    <source>
        <strain evidence="10">ChiHjej13B12-24818</strain>
    </source>
</reference>
<evidence type="ECO:0000313" key="11">
    <source>
        <dbReference type="Proteomes" id="UP000823823"/>
    </source>
</evidence>
<dbReference type="InterPro" id="IPR011606">
    <property type="entry name" value="Brnchd-chn_aa_trnsp_permease"/>
</dbReference>
<feature type="transmembrane region" description="Helical" evidence="9">
    <location>
        <begin position="173"/>
        <end position="190"/>
    </location>
</feature>
<dbReference type="EMBL" id="DWZH01000136">
    <property type="protein sequence ID" value="HJB12056.1"/>
    <property type="molecule type" value="Genomic_DNA"/>
</dbReference>
<name>A0A9D2LGB3_9MICO</name>
<dbReference type="Pfam" id="PF03591">
    <property type="entry name" value="AzlC"/>
    <property type="match status" value="1"/>
</dbReference>
<feature type="compositionally biased region" description="Low complexity" evidence="8">
    <location>
        <begin position="252"/>
        <end position="265"/>
    </location>
</feature>
<keyword evidence="3" id="KW-0813">Transport</keyword>
<evidence type="ECO:0000256" key="8">
    <source>
        <dbReference type="SAM" id="MobiDB-lite"/>
    </source>
</evidence>
<dbReference type="GO" id="GO:1903785">
    <property type="term" value="P:L-valine transmembrane transport"/>
    <property type="evidence" value="ECO:0007669"/>
    <property type="project" value="TreeGrafter"/>
</dbReference>
<feature type="transmembrane region" description="Helical" evidence="9">
    <location>
        <begin position="145"/>
        <end position="167"/>
    </location>
</feature>
<comment type="similarity">
    <text evidence="2">Belongs to the AzlC family.</text>
</comment>
<evidence type="ECO:0000256" key="3">
    <source>
        <dbReference type="ARBA" id="ARBA00022448"/>
    </source>
</evidence>
<organism evidence="10 11">
    <name type="scientific">Candidatus Brachybacterium merdavium</name>
    <dbReference type="NCBI Taxonomy" id="2838513"/>
    <lineage>
        <taxon>Bacteria</taxon>
        <taxon>Bacillati</taxon>
        <taxon>Actinomycetota</taxon>
        <taxon>Actinomycetes</taxon>
        <taxon>Micrococcales</taxon>
        <taxon>Dermabacteraceae</taxon>
        <taxon>Brachybacterium</taxon>
    </lineage>
</organism>
<dbReference type="PANTHER" id="PTHR34979">
    <property type="entry name" value="INNER MEMBRANE PROTEIN YGAZ"/>
    <property type="match status" value="1"/>
</dbReference>
<proteinExistence type="inferred from homology"/>
<comment type="subcellular location">
    <subcellularLocation>
        <location evidence="1">Cell membrane</location>
        <topology evidence="1">Multi-pass membrane protein</topology>
    </subcellularLocation>
</comment>
<comment type="caution">
    <text evidence="10">The sequence shown here is derived from an EMBL/GenBank/DDBJ whole genome shotgun (WGS) entry which is preliminary data.</text>
</comment>
<evidence type="ECO:0000256" key="1">
    <source>
        <dbReference type="ARBA" id="ARBA00004651"/>
    </source>
</evidence>
<accession>A0A9D2LGB3</accession>
<dbReference type="GO" id="GO:0005886">
    <property type="term" value="C:plasma membrane"/>
    <property type="evidence" value="ECO:0007669"/>
    <property type="project" value="UniProtKB-SubCell"/>
</dbReference>
<evidence type="ECO:0000256" key="7">
    <source>
        <dbReference type="ARBA" id="ARBA00023136"/>
    </source>
</evidence>
<feature type="transmembrane region" description="Helical" evidence="9">
    <location>
        <begin position="74"/>
        <end position="97"/>
    </location>
</feature>
<dbReference type="PANTHER" id="PTHR34979:SF1">
    <property type="entry name" value="INNER MEMBRANE PROTEIN YGAZ"/>
    <property type="match status" value="1"/>
</dbReference>
<keyword evidence="5 9" id="KW-0812">Transmembrane</keyword>
<feature type="transmembrane region" description="Helical" evidence="9">
    <location>
        <begin position="197"/>
        <end position="213"/>
    </location>
</feature>
<keyword evidence="6 9" id="KW-1133">Transmembrane helix</keyword>
<gene>
    <name evidence="10" type="ORF">H9786_16280</name>
</gene>
<reference evidence="10" key="2">
    <citation type="submission" date="2021-04" db="EMBL/GenBank/DDBJ databases">
        <authorList>
            <person name="Gilroy R."/>
        </authorList>
    </citation>
    <scope>NUCLEOTIDE SEQUENCE</scope>
    <source>
        <strain evidence="10">ChiHjej13B12-24818</strain>
    </source>
</reference>